<dbReference type="Proteomes" id="UP000642144">
    <property type="component" value="Unassembled WGS sequence"/>
</dbReference>
<sequence>MNFNNTNPSKNIDPQAAAFIAGVQRSAIDPVDEQQIDIESFTNSSPAQVKRLLDYFAASHGALEHWTFQDIVETLSAERKKQGKEVGKQHAVHHFNLCRAYAAGHAIAEVETLYYSYYDNEEIDLEDALEHEPITVRHTVGDVTLNVYPQNDDGFQAFGIVDAPDSVFHSPLAKVIAYLELPTAKGSYEFDVCLDAPIYWFYGTKLVAAGYIDQVLHEDLIVTPTHVILPIIAIPDWKWPKSADVMDMLPSECQDELIAFLDYAKKKNSQGDDQLSLLTVSEDARSLPKIAIEMDSGLGLEISSDIGYTYSMNQSAARNAIAKQRRKNL</sequence>
<proteinExistence type="predicted"/>
<comment type="caution">
    <text evidence="1">The sequence shown here is derived from an EMBL/GenBank/DDBJ whole genome shotgun (WGS) entry which is preliminary data.</text>
</comment>
<evidence type="ECO:0000313" key="1">
    <source>
        <dbReference type="EMBL" id="MYN30291.1"/>
    </source>
</evidence>
<keyword evidence="2" id="KW-1185">Reference proteome</keyword>
<evidence type="ECO:0000313" key="2">
    <source>
        <dbReference type="Proteomes" id="UP000642144"/>
    </source>
</evidence>
<dbReference type="RefSeq" id="WP_161057983.1">
    <property type="nucleotide sequence ID" value="NZ_WWCT01000035.1"/>
</dbReference>
<dbReference type="EMBL" id="WWCT01000035">
    <property type="protein sequence ID" value="MYN30291.1"/>
    <property type="molecule type" value="Genomic_DNA"/>
</dbReference>
<accession>A0ABW9W8G7</accession>
<name>A0ABW9W8G7_9BURK</name>
<organism evidence="1 2">
    <name type="scientific">Duganella levis</name>
    <dbReference type="NCBI Taxonomy" id="2692169"/>
    <lineage>
        <taxon>Bacteria</taxon>
        <taxon>Pseudomonadati</taxon>
        <taxon>Pseudomonadota</taxon>
        <taxon>Betaproteobacteria</taxon>
        <taxon>Burkholderiales</taxon>
        <taxon>Oxalobacteraceae</taxon>
        <taxon>Telluria group</taxon>
        <taxon>Duganella</taxon>
    </lineage>
</organism>
<reference evidence="1 2" key="1">
    <citation type="submission" date="2019-12" db="EMBL/GenBank/DDBJ databases">
        <title>Novel species isolated from a subtropical stream in China.</title>
        <authorList>
            <person name="Lu H."/>
        </authorList>
    </citation>
    <scope>NUCLEOTIDE SEQUENCE [LARGE SCALE GENOMIC DNA]</scope>
    <source>
        <strain evidence="1 2">CY42W</strain>
    </source>
</reference>
<protein>
    <submittedName>
        <fullName evidence="1">Uncharacterized protein</fullName>
    </submittedName>
</protein>
<gene>
    <name evidence="1" type="ORF">GTP69_28175</name>
</gene>